<dbReference type="EMBL" id="BRLB01000004">
    <property type="protein sequence ID" value="GKX29619.1"/>
    <property type="molecule type" value="Genomic_DNA"/>
</dbReference>
<dbReference type="InterPro" id="IPR025459">
    <property type="entry name" value="DUF4279"/>
</dbReference>
<reference evidence="1" key="1">
    <citation type="submission" date="2022-06" db="EMBL/GenBank/DDBJ databases">
        <title>Vallitalea longa sp. nov., an anaerobic bacterium isolated from marine sediment.</title>
        <authorList>
            <person name="Hirano S."/>
            <person name="Terahara T."/>
            <person name="Mori K."/>
            <person name="Hamada M."/>
            <person name="Matsumoto R."/>
            <person name="Kobayashi T."/>
        </authorList>
    </citation>
    <scope>NUCLEOTIDE SEQUENCE</scope>
    <source>
        <strain evidence="1">SH18-1</strain>
    </source>
</reference>
<evidence type="ECO:0008006" key="3">
    <source>
        <dbReference type="Google" id="ProtNLM"/>
    </source>
</evidence>
<gene>
    <name evidence="1" type="ORF">SH1V18_20990</name>
</gene>
<keyword evidence="2" id="KW-1185">Reference proteome</keyword>
<dbReference type="RefSeq" id="WP_281815179.1">
    <property type="nucleotide sequence ID" value="NZ_BRLB01000004.1"/>
</dbReference>
<protein>
    <recommendedName>
        <fullName evidence="3">DUF4279 domain-containing protein</fullName>
    </recommendedName>
</protein>
<evidence type="ECO:0000313" key="1">
    <source>
        <dbReference type="EMBL" id="GKX29619.1"/>
    </source>
</evidence>
<proteinExistence type="predicted"/>
<comment type="caution">
    <text evidence="1">The sequence shown here is derived from an EMBL/GenBank/DDBJ whole genome shotgun (WGS) entry which is preliminary data.</text>
</comment>
<dbReference type="AlphaFoldDB" id="A0A9W5YCY8"/>
<evidence type="ECO:0000313" key="2">
    <source>
        <dbReference type="Proteomes" id="UP001144256"/>
    </source>
</evidence>
<name>A0A9W5YCY8_9FIRM</name>
<accession>A0A9W5YCY8</accession>
<dbReference type="Pfam" id="PF14106">
    <property type="entry name" value="DUF4279"/>
    <property type="match status" value="1"/>
</dbReference>
<dbReference type="Proteomes" id="UP001144256">
    <property type="component" value="Unassembled WGS sequence"/>
</dbReference>
<sequence>MSTTVNAEFIIDGADFKPNIITNKLNIQPTEQYEKGDKVHNRNITRNSTCWTYSLGEEESIDINEQISKLIYILNDRNSILKWLNNKYNIDYLILVTIKVEDDIRPVMSIKAPVIKFLYDVGAELDIDMYDYS</sequence>
<organism evidence="1 2">
    <name type="scientific">Vallitalea longa</name>
    <dbReference type="NCBI Taxonomy" id="2936439"/>
    <lineage>
        <taxon>Bacteria</taxon>
        <taxon>Bacillati</taxon>
        <taxon>Bacillota</taxon>
        <taxon>Clostridia</taxon>
        <taxon>Lachnospirales</taxon>
        <taxon>Vallitaleaceae</taxon>
        <taxon>Vallitalea</taxon>
    </lineage>
</organism>